<protein>
    <recommendedName>
        <fullName evidence="4">Nitrogen regulatory protein P-II</fullName>
    </recommendedName>
</protein>
<organism evidence="2 3">
    <name type="scientific">Candidatus Fimimonas merdipullorum</name>
    <dbReference type="NCBI Taxonomy" id="2840822"/>
    <lineage>
        <taxon>Bacteria</taxon>
        <taxon>Pseudomonadati</taxon>
        <taxon>Myxococcota</taxon>
        <taxon>Myxococcia</taxon>
        <taxon>Myxococcales</taxon>
        <taxon>Cystobacterineae</taxon>
        <taxon>Myxococcaceae</taxon>
        <taxon>Myxococcaceae incertae sedis</taxon>
        <taxon>Candidatus Fimimonas</taxon>
    </lineage>
</organism>
<accession>A0A9D1SPN3</accession>
<reference evidence="2" key="1">
    <citation type="submission" date="2020-10" db="EMBL/GenBank/DDBJ databases">
        <authorList>
            <person name="Gilroy R."/>
        </authorList>
    </citation>
    <scope>NUCLEOTIDE SEQUENCE</scope>
    <source>
        <strain evidence="2">ChiHjej12B11-7776</strain>
    </source>
</reference>
<reference evidence="2" key="2">
    <citation type="journal article" date="2021" name="PeerJ">
        <title>Extensive microbial diversity within the chicken gut microbiome revealed by metagenomics and culture.</title>
        <authorList>
            <person name="Gilroy R."/>
            <person name="Ravi A."/>
            <person name="Getino M."/>
            <person name="Pursley I."/>
            <person name="Horton D.L."/>
            <person name="Alikhan N.F."/>
            <person name="Baker D."/>
            <person name="Gharbi K."/>
            <person name="Hall N."/>
            <person name="Watson M."/>
            <person name="Adriaenssens E.M."/>
            <person name="Foster-Nyarko E."/>
            <person name="Jarju S."/>
            <person name="Secka A."/>
            <person name="Antonio M."/>
            <person name="Oren A."/>
            <person name="Chaudhuri R.R."/>
            <person name="La Ragione R."/>
            <person name="Hildebrand F."/>
            <person name="Pallen M.J."/>
        </authorList>
    </citation>
    <scope>NUCLEOTIDE SEQUENCE</scope>
    <source>
        <strain evidence="2">ChiHjej12B11-7776</strain>
    </source>
</reference>
<keyword evidence="1" id="KW-0472">Membrane</keyword>
<gene>
    <name evidence="2" type="ORF">IAC72_00770</name>
</gene>
<feature type="transmembrane region" description="Helical" evidence="1">
    <location>
        <begin position="94"/>
        <end position="113"/>
    </location>
</feature>
<dbReference type="Proteomes" id="UP000886852">
    <property type="component" value="Unassembled WGS sequence"/>
</dbReference>
<proteinExistence type="predicted"/>
<comment type="caution">
    <text evidence="2">The sequence shown here is derived from an EMBL/GenBank/DDBJ whole genome shotgun (WGS) entry which is preliminary data.</text>
</comment>
<keyword evidence="1" id="KW-1133">Transmembrane helix</keyword>
<dbReference type="EMBL" id="DVOC01000015">
    <property type="protein sequence ID" value="HIU90534.1"/>
    <property type="molecule type" value="Genomic_DNA"/>
</dbReference>
<evidence type="ECO:0008006" key="4">
    <source>
        <dbReference type="Google" id="ProtNLM"/>
    </source>
</evidence>
<dbReference type="AlphaFoldDB" id="A0A9D1SPN3"/>
<evidence type="ECO:0000313" key="2">
    <source>
        <dbReference type="EMBL" id="HIU90534.1"/>
    </source>
</evidence>
<name>A0A9D1SPN3_9BACT</name>
<evidence type="ECO:0000313" key="3">
    <source>
        <dbReference type="Proteomes" id="UP000886852"/>
    </source>
</evidence>
<evidence type="ECO:0000256" key="1">
    <source>
        <dbReference type="SAM" id="Phobius"/>
    </source>
</evidence>
<sequence>MAKRKKQDILAPNKLCLLVTVVPRKKAELILDTLQDFEANLQLEVSSFGTAESFGLLDSDREKQTIFSIIRQDAAPAALLELQRKFDRVRGCKGIAFTIPMTGTVGVSVYRFLSNRE</sequence>
<keyword evidence="1" id="KW-0812">Transmembrane</keyword>